<dbReference type="PROSITE" id="PS50048">
    <property type="entry name" value="ZN2_CY6_FUNGAL_2"/>
    <property type="match status" value="1"/>
</dbReference>
<dbReference type="AlphaFoldDB" id="A0A9W6SY84"/>
<feature type="region of interest" description="Disordered" evidence="2">
    <location>
        <begin position="274"/>
        <end position="294"/>
    </location>
</feature>
<feature type="region of interest" description="Disordered" evidence="2">
    <location>
        <begin position="117"/>
        <end position="158"/>
    </location>
</feature>
<evidence type="ECO:0000313" key="4">
    <source>
        <dbReference type="EMBL" id="GME69686.1"/>
    </source>
</evidence>
<gene>
    <name evidence="4" type="ORF">Cboi02_000249300</name>
</gene>
<dbReference type="PANTHER" id="PTHR46910:SF23">
    <property type="entry name" value="THIAMINE REPRESSIBLE GENES REGULATORY PROTEIN THI1"/>
    <property type="match status" value="1"/>
</dbReference>
<dbReference type="Gene3D" id="4.10.240.10">
    <property type="entry name" value="Zn(2)-C6 fungal-type DNA-binding domain"/>
    <property type="match status" value="1"/>
</dbReference>
<dbReference type="SUPFAM" id="SSF57701">
    <property type="entry name" value="Zn2/Cys6 DNA-binding domain"/>
    <property type="match status" value="1"/>
</dbReference>
<feature type="compositionally biased region" description="Basic and acidic residues" evidence="2">
    <location>
        <begin position="277"/>
        <end position="294"/>
    </location>
</feature>
<dbReference type="GO" id="GO:0000981">
    <property type="term" value="F:DNA-binding transcription factor activity, RNA polymerase II-specific"/>
    <property type="evidence" value="ECO:0007669"/>
    <property type="project" value="InterPro"/>
</dbReference>
<dbReference type="PROSITE" id="PS00463">
    <property type="entry name" value="ZN2_CY6_FUNGAL_1"/>
    <property type="match status" value="1"/>
</dbReference>
<feature type="domain" description="Zn(2)-C6 fungal-type" evidence="3">
    <location>
        <begin position="14"/>
        <end position="44"/>
    </location>
</feature>
<dbReference type="EMBL" id="BSXN01000749">
    <property type="protein sequence ID" value="GME69686.1"/>
    <property type="molecule type" value="Genomic_DNA"/>
</dbReference>
<accession>A0A9W6SY84</accession>
<feature type="compositionally biased region" description="Low complexity" evidence="2">
    <location>
        <begin position="123"/>
        <end position="133"/>
    </location>
</feature>
<evidence type="ECO:0000256" key="1">
    <source>
        <dbReference type="ARBA" id="ARBA00023242"/>
    </source>
</evidence>
<dbReference type="Proteomes" id="UP001165120">
    <property type="component" value="Unassembled WGS sequence"/>
</dbReference>
<dbReference type="InterPro" id="IPR036864">
    <property type="entry name" value="Zn2-C6_fun-type_DNA-bd_sf"/>
</dbReference>
<dbReference type="SMART" id="SM00066">
    <property type="entry name" value="GAL4"/>
    <property type="match status" value="1"/>
</dbReference>
<keyword evidence="5" id="KW-1185">Reference proteome</keyword>
<dbReference type="CDD" id="cd00067">
    <property type="entry name" value="GAL4"/>
    <property type="match status" value="1"/>
</dbReference>
<keyword evidence="1" id="KW-0539">Nucleus</keyword>
<dbReference type="GO" id="GO:0008270">
    <property type="term" value="F:zinc ion binding"/>
    <property type="evidence" value="ECO:0007669"/>
    <property type="project" value="InterPro"/>
</dbReference>
<name>A0A9W6SY84_CANBO</name>
<organism evidence="4 5">
    <name type="scientific">Candida boidinii</name>
    <name type="common">Yeast</name>
    <dbReference type="NCBI Taxonomy" id="5477"/>
    <lineage>
        <taxon>Eukaryota</taxon>
        <taxon>Fungi</taxon>
        <taxon>Dikarya</taxon>
        <taxon>Ascomycota</taxon>
        <taxon>Saccharomycotina</taxon>
        <taxon>Pichiomycetes</taxon>
        <taxon>Pichiales</taxon>
        <taxon>Pichiaceae</taxon>
        <taxon>Ogataea</taxon>
        <taxon>Ogataea/Candida clade</taxon>
    </lineage>
</organism>
<evidence type="ECO:0000259" key="3">
    <source>
        <dbReference type="PROSITE" id="PS50048"/>
    </source>
</evidence>
<proteinExistence type="predicted"/>
<sequence length="294" mass="33594">MGKDEVKVKRTSRACDRCKKLKIKCDDLKPKCKNCSKHNLQCTYRLTNKKGINKRDLNINRITNIDFANNDPNYLSAFNNVYDASKFRFDDINPNDISNKNIFWYLNPPAANANNSLDPSTTNIATGNNNNIYKNKDRVNNKSPSEGSNTSNNNFGLNTDFKAQTQQHMQDQFMQIQQHQQQQQQQKQQLQLQQQQQQPNYSINIDSIPTAGETPLLAPNFTNFSIDQSPDFQSPQNFGYGVESPNFDKLIKLNFLQNNATISDLAAFQGNPLQRGFEPKAESKEFSNVTSRHE</sequence>
<dbReference type="Pfam" id="PF00172">
    <property type="entry name" value="Zn_clus"/>
    <property type="match status" value="1"/>
</dbReference>
<protein>
    <submittedName>
        <fullName evidence="4">Unnamed protein product</fullName>
    </submittedName>
</protein>
<feature type="compositionally biased region" description="Polar residues" evidence="2">
    <location>
        <begin position="142"/>
        <end position="158"/>
    </location>
</feature>
<evidence type="ECO:0000313" key="5">
    <source>
        <dbReference type="Proteomes" id="UP001165120"/>
    </source>
</evidence>
<dbReference type="PANTHER" id="PTHR46910">
    <property type="entry name" value="TRANSCRIPTION FACTOR PDR1"/>
    <property type="match status" value="1"/>
</dbReference>
<comment type="caution">
    <text evidence="4">The sequence shown here is derived from an EMBL/GenBank/DDBJ whole genome shotgun (WGS) entry which is preliminary data.</text>
</comment>
<reference evidence="4" key="1">
    <citation type="submission" date="2023-04" db="EMBL/GenBank/DDBJ databases">
        <title>Candida boidinii NBRC 10035.</title>
        <authorList>
            <person name="Ichikawa N."/>
            <person name="Sato H."/>
            <person name="Tonouchi N."/>
        </authorList>
    </citation>
    <scope>NUCLEOTIDE SEQUENCE</scope>
    <source>
        <strain evidence="4">NBRC 10035</strain>
    </source>
</reference>
<dbReference type="InterPro" id="IPR001138">
    <property type="entry name" value="Zn2Cys6_DnaBD"/>
</dbReference>
<evidence type="ECO:0000256" key="2">
    <source>
        <dbReference type="SAM" id="MobiDB-lite"/>
    </source>
</evidence>
<dbReference type="InterPro" id="IPR050987">
    <property type="entry name" value="AtrR-like"/>
</dbReference>